<dbReference type="Proteomes" id="UP000299102">
    <property type="component" value="Unassembled WGS sequence"/>
</dbReference>
<comment type="caution">
    <text evidence="1">The sequence shown here is derived from an EMBL/GenBank/DDBJ whole genome shotgun (WGS) entry which is preliminary data.</text>
</comment>
<evidence type="ECO:0000313" key="2">
    <source>
        <dbReference type="Proteomes" id="UP000299102"/>
    </source>
</evidence>
<reference evidence="1 2" key="1">
    <citation type="journal article" date="2019" name="Commun. Biol.">
        <title>The bagworm genome reveals a unique fibroin gene that provides high tensile strength.</title>
        <authorList>
            <person name="Kono N."/>
            <person name="Nakamura H."/>
            <person name="Ohtoshi R."/>
            <person name="Tomita M."/>
            <person name="Numata K."/>
            <person name="Arakawa K."/>
        </authorList>
    </citation>
    <scope>NUCLEOTIDE SEQUENCE [LARGE SCALE GENOMIC DNA]</scope>
</reference>
<organism evidence="1 2">
    <name type="scientific">Eumeta variegata</name>
    <name type="common">Bagworm moth</name>
    <name type="synonym">Eumeta japonica</name>
    <dbReference type="NCBI Taxonomy" id="151549"/>
    <lineage>
        <taxon>Eukaryota</taxon>
        <taxon>Metazoa</taxon>
        <taxon>Ecdysozoa</taxon>
        <taxon>Arthropoda</taxon>
        <taxon>Hexapoda</taxon>
        <taxon>Insecta</taxon>
        <taxon>Pterygota</taxon>
        <taxon>Neoptera</taxon>
        <taxon>Endopterygota</taxon>
        <taxon>Lepidoptera</taxon>
        <taxon>Glossata</taxon>
        <taxon>Ditrysia</taxon>
        <taxon>Tineoidea</taxon>
        <taxon>Psychidae</taxon>
        <taxon>Oiketicinae</taxon>
        <taxon>Eumeta</taxon>
    </lineage>
</organism>
<dbReference type="OrthoDB" id="5984008at2759"/>
<dbReference type="EMBL" id="BGZK01000294">
    <property type="protein sequence ID" value="GBP34784.1"/>
    <property type="molecule type" value="Genomic_DNA"/>
</dbReference>
<dbReference type="STRING" id="151549.A0A4C1VA55"/>
<name>A0A4C1VA55_EUMVA</name>
<accession>A0A4C1VA55</accession>
<sequence>MNRTGAASSPHRCRIGALCFVTIKRTRVSRRCGSGSMNKRPKESRYVLLRYLMPSRPAGRDMVSRVVQSLTSSAGDDDVPTISVSVFKMRHQVNEYLRRKEIRRVLSRLPVDYIGENFIAIVTSDVMSTMAETARDLLMSHTQAQWLYVISDTDARGEDLPSLINALYEGKNVAFVYNQTDDRSDCQYGTLCYCHEMLNAFVSALDAAVQEEFDVAAQVSDEEWEAIRPTKIQRRDMLLKHMQQHIKSKSVCGNCSTWRALAGDTWGATYRDYADPDGRIAADSRKGGENDTEPGVIEKIKLLDVGYWRPVDGVRRSDELFPHVEHGFRGRALPIVTYHVGILIRAFVMENLRIAEVEKVYSRIGPIVIKLGSDDGIPRKSRGTLKYYRHVYEFEFFCVRKSSSYAPELMMEAFTVKSLWILLKIGIKNEITIVIESGIDMEIGNESEIRIGI</sequence>
<evidence type="ECO:0000313" key="1">
    <source>
        <dbReference type="EMBL" id="GBP34784.1"/>
    </source>
</evidence>
<proteinExistence type="predicted"/>
<protein>
    <submittedName>
        <fullName evidence="1">Ionotropic receptor 93a</fullName>
    </submittedName>
</protein>
<keyword evidence="2" id="KW-1185">Reference proteome</keyword>
<dbReference type="AlphaFoldDB" id="A0A4C1VA55"/>
<keyword evidence="1" id="KW-0675">Receptor</keyword>
<gene>
    <name evidence="1" type="primary">Ir93a</name>
    <name evidence="1" type="ORF">EVAR_21848_1</name>
</gene>